<dbReference type="PRINTS" id="PR00038">
    <property type="entry name" value="HTHLUXR"/>
</dbReference>
<dbReference type="EMBL" id="BMDW01000025">
    <property type="protein sequence ID" value="GGA59350.1"/>
    <property type="molecule type" value="Genomic_DNA"/>
</dbReference>
<keyword evidence="2" id="KW-0238">DNA-binding</keyword>
<feature type="domain" description="HTH luxR-type" evidence="4">
    <location>
        <begin position="173"/>
        <end position="238"/>
    </location>
</feature>
<dbReference type="PROSITE" id="PS50043">
    <property type="entry name" value="HTH_LUXR_2"/>
    <property type="match status" value="1"/>
</dbReference>
<gene>
    <name evidence="5" type="ORF">GCM10011395_32060</name>
</gene>
<dbReference type="PROSITE" id="PS00622">
    <property type="entry name" value="HTH_LUXR_1"/>
    <property type="match status" value="1"/>
</dbReference>
<keyword evidence="1" id="KW-0805">Transcription regulation</keyword>
<evidence type="ECO:0000313" key="6">
    <source>
        <dbReference type="Proteomes" id="UP000618591"/>
    </source>
</evidence>
<evidence type="ECO:0000256" key="3">
    <source>
        <dbReference type="ARBA" id="ARBA00023163"/>
    </source>
</evidence>
<evidence type="ECO:0000256" key="2">
    <source>
        <dbReference type="ARBA" id="ARBA00023125"/>
    </source>
</evidence>
<evidence type="ECO:0000259" key="4">
    <source>
        <dbReference type="PROSITE" id="PS50043"/>
    </source>
</evidence>
<dbReference type="Gene3D" id="1.10.10.10">
    <property type="entry name" value="Winged helix-like DNA-binding domain superfamily/Winged helix DNA-binding domain"/>
    <property type="match status" value="1"/>
</dbReference>
<dbReference type="InterPro" id="IPR016032">
    <property type="entry name" value="Sig_transdc_resp-reg_C-effctor"/>
</dbReference>
<name>A0ABQ1H6S8_9SPHN</name>
<dbReference type="Proteomes" id="UP000618591">
    <property type="component" value="Unassembled WGS sequence"/>
</dbReference>
<evidence type="ECO:0000313" key="5">
    <source>
        <dbReference type="EMBL" id="GGA59350.1"/>
    </source>
</evidence>
<sequence length="241" mass="26046">MIGHAPTTVAAFDDQSARLFQDLRGLGFDKCVYVIEARGAAAIVPLAAFGIGLTEAHANEFIGRAAHDPLRRMLSRGEIPIGSVPITYENTGRALSVAPDSKLSVGDASLLRWCLAQGVRTGITFRILMTKGRYASVNYYSAAQLTPAELDAAVQALFLFGHRLHERIEPSLPSGPGHLLSSREVDCIEQMALGLGNREIAETLGISVDTVKDHIQSLFHKLDVANRAQAVSRAHMLAYLD</sequence>
<dbReference type="InterPro" id="IPR000792">
    <property type="entry name" value="Tscrpt_reg_LuxR_C"/>
</dbReference>
<protein>
    <recommendedName>
        <fullName evidence="4">HTH luxR-type domain-containing protein</fullName>
    </recommendedName>
</protein>
<dbReference type="InterPro" id="IPR036388">
    <property type="entry name" value="WH-like_DNA-bd_sf"/>
</dbReference>
<reference evidence="6" key="1">
    <citation type="journal article" date="2019" name="Int. J. Syst. Evol. Microbiol.">
        <title>The Global Catalogue of Microorganisms (GCM) 10K type strain sequencing project: providing services to taxonomists for standard genome sequencing and annotation.</title>
        <authorList>
            <consortium name="The Broad Institute Genomics Platform"/>
            <consortium name="The Broad Institute Genome Sequencing Center for Infectious Disease"/>
            <person name="Wu L."/>
            <person name="Ma J."/>
        </authorList>
    </citation>
    <scope>NUCLEOTIDE SEQUENCE [LARGE SCALE GENOMIC DNA]</scope>
    <source>
        <strain evidence="6">CGMCC 1.10106</strain>
    </source>
</reference>
<evidence type="ECO:0000256" key="1">
    <source>
        <dbReference type="ARBA" id="ARBA00023015"/>
    </source>
</evidence>
<accession>A0ABQ1H6S8</accession>
<dbReference type="Pfam" id="PF00196">
    <property type="entry name" value="GerE"/>
    <property type="match status" value="1"/>
</dbReference>
<dbReference type="SMART" id="SM00421">
    <property type="entry name" value="HTH_LUXR"/>
    <property type="match status" value="1"/>
</dbReference>
<dbReference type="PANTHER" id="PTHR44688:SF16">
    <property type="entry name" value="DNA-BINDING TRANSCRIPTIONAL ACTIVATOR DEVR_DOSR"/>
    <property type="match status" value="1"/>
</dbReference>
<proteinExistence type="predicted"/>
<dbReference type="RefSeq" id="WP_188449284.1">
    <property type="nucleotide sequence ID" value="NZ_BMDW01000025.1"/>
</dbReference>
<dbReference type="CDD" id="cd06170">
    <property type="entry name" value="LuxR_C_like"/>
    <property type="match status" value="1"/>
</dbReference>
<keyword evidence="6" id="KW-1185">Reference proteome</keyword>
<comment type="caution">
    <text evidence="5">The sequence shown here is derived from an EMBL/GenBank/DDBJ whole genome shotgun (WGS) entry which is preliminary data.</text>
</comment>
<dbReference type="SUPFAM" id="SSF46894">
    <property type="entry name" value="C-terminal effector domain of the bipartite response regulators"/>
    <property type="match status" value="1"/>
</dbReference>
<dbReference type="PANTHER" id="PTHR44688">
    <property type="entry name" value="DNA-BINDING TRANSCRIPTIONAL ACTIVATOR DEVR_DOSR"/>
    <property type="match status" value="1"/>
</dbReference>
<keyword evidence="3" id="KW-0804">Transcription</keyword>
<organism evidence="5 6">
    <name type="scientific">Sphingomonas psychrolutea</name>
    <dbReference type="NCBI Taxonomy" id="1259676"/>
    <lineage>
        <taxon>Bacteria</taxon>
        <taxon>Pseudomonadati</taxon>
        <taxon>Pseudomonadota</taxon>
        <taxon>Alphaproteobacteria</taxon>
        <taxon>Sphingomonadales</taxon>
        <taxon>Sphingomonadaceae</taxon>
        <taxon>Sphingomonas</taxon>
    </lineage>
</organism>